<dbReference type="EMBL" id="HE616745">
    <property type="protein sequence ID" value="CCE91803.1"/>
    <property type="molecule type" value="Genomic_DNA"/>
</dbReference>
<evidence type="ECO:0000256" key="4">
    <source>
        <dbReference type="ARBA" id="ARBA00022605"/>
    </source>
</evidence>
<gene>
    <name evidence="10" type="primary">TDEL0D02190</name>
    <name evidence="10" type="ORF">TDEL_0D02190</name>
</gene>
<name>G8ZT59_TORDE</name>
<keyword evidence="6 8" id="KW-0368">Histidine biosynthesis</keyword>
<dbReference type="FunFam" id="3.20.20.140:FF:000088">
    <property type="entry name" value="Histidinol-phosphatase"/>
    <property type="match status" value="1"/>
</dbReference>
<organism evidence="10 11">
    <name type="scientific">Torulaspora delbrueckii</name>
    <name type="common">Yeast</name>
    <name type="synonym">Candida colliculosa</name>
    <dbReference type="NCBI Taxonomy" id="4950"/>
    <lineage>
        <taxon>Eukaryota</taxon>
        <taxon>Fungi</taxon>
        <taxon>Dikarya</taxon>
        <taxon>Ascomycota</taxon>
        <taxon>Saccharomycotina</taxon>
        <taxon>Saccharomycetes</taxon>
        <taxon>Saccharomycetales</taxon>
        <taxon>Saccharomycetaceae</taxon>
        <taxon>Torulaspora</taxon>
    </lineage>
</organism>
<dbReference type="FunCoup" id="G8ZT59">
    <property type="interactions" value="140"/>
</dbReference>
<dbReference type="InterPro" id="IPR004013">
    <property type="entry name" value="PHP_dom"/>
</dbReference>
<dbReference type="Proteomes" id="UP000005627">
    <property type="component" value="Chromosome 4"/>
</dbReference>
<comment type="catalytic activity">
    <reaction evidence="7 8">
        <text>L-histidinol phosphate + H2O = L-histidinol + phosphate</text>
        <dbReference type="Rhea" id="RHEA:14465"/>
        <dbReference type="ChEBI" id="CHEBI:15377"/>
        <dbReference type="ChEBI" id="CHEBI:43474"/>
        <dbReference type="ChEBI" id="CHEBI:57699"/>
        <dbReference type="ChEBI" id="CHEBI:57980"/>
        <dbReference type="EC" id="3.1.3.15"/>
    </reaction>
</comment>
<dbReference type="GO" id="GO:0000105">
    <property type="term" value="P:L-histidine biosynthetic process"/>
    <property type="evidence" value="ECO:0007669"/>
    <property type="project" value="UniProtKB-UniRule"/>
</dbReference>
<evidence type="ECO:0000256" key="6">
    <source>
        <dbReference type="ARBA" id="ARBA00023102"/>
    </source>
</evidence>
<evidence type="ECO:0000313" key="11">
    <source>
        <dbReference type="Proteomes" id="UP000005627"/>
    </source>
</evidence>
<feature type="domain" description="PHP" evidence="9">
    <location>
        <begin position="4"/>
        <end position="240"/>
    </location>
</feature>
<dbReference type="InParanoid" id="G8ZT59"/>
<dbReference type="UniPathway" id="UPA00031">
    <property type="reaction ID" value="UER00013"/>
</dbReference>
<dbReference type="InterPro" id="IPR016195">
    <property type="entry name" value="Pol/histidinol_Pase-like"/>
</dbReference>
<comment type="similarity">
    <text evidence="2 8">Belongs to the PHP hydrolase family. HisK subfamily.</text>
</comment>
<evidence type="ECO:0000259" key="9">
    <source>
        <dbReference type="Pfam" id="PF02811"/>
    </source>
</evidence>
<evidence type="ECO:0000256" key="1">
    <source>
        <dbReference type="ARBA" id="ARBA00004970"/>
    </source>
</evidence>
<dbReference type="Gene3D" id="3.20.20.140">
    <property type="entry name" value="Metal-dependent hydrolases"/>
    <property type="match status" value="1"/>
</dbReference>
<keyword evidence="4 8" id="KW-0028">Amino-acid biosynthesis</keyword>
<evidence type="ECO:0000256" key="7">
    <source>
        <dbReference type="ARBA" id="ARBA00049158"/>
    </source>
</evidence>
<dbReference type="EC" id="3.1.3.15" evidence="3 8"/>
<dbReference type="STRING" id="1076872.G8ZT59"/>
<dbReference type="HOGENOM" id="CLU_054611_0_1_1"/>
<dbReference type="NCBIfam" id="TIGR01856">
    <property type="entry name" value="hisJ_fam"/>
    <property type="match status" value="1"/>
</dbReference>
<dbReference type="SUPFAM" id="SSF89550">
    <property type="entry name" value="PHP domain-like"/>
    <property type="match status" value="1"/>
</dbReference>
<evidence type="ECO:0000256" key="5">
    <source>
        <dbReference type="ARBA" id="ARBA00022801"/>
    </source>
</evidence>
<dbReference type="OrthoDB" id="5957391at2759"/>
<dbReference type="GO" id="GO:0005737">
    <property type="term" value="C:cytoplasm"/>
    <property type="evidence" value="ECO:0007669"/>
    <property type="project" value="TreeGrafter"/>
</dbReference>
<keyword evidence="5 8" id="KW-0378">Hydrolase</keyword>
<dbReference type="Pfam" id="PF02811">
    <property type="entry name" value="PHP"/>
    <property type="match status" value="1"/>
</dbReference>
<dbReference type="GeneID" id="11502238"/>
<evidence type="ECO:0000256" key="2">
    <source>
        <dbReference type="ARBA" id="ARBA00009152"/>
    </source>
</evidence>
<keyword evidence="11" id="KW-1185">Reference proteome</keyword>
<protein>
    <recommendedName>
        <fullName evidence="3 8">Histidinol-phosphatase</fullName>
        <shortName evidence="8">HolPase</shortName>
        <ecNumber evidence="3 8">3.1.3.15</ecNumber>
    </recommendedName>
</protein>
<dbReference type="KEGG" id="tdl:TDEL_0D02190"/>
<accession>G8ZT59</accession>
<dbReference type="PANTHER" id="PTHR21039">
    <property type="entry name" value="HISTIDINOL PHOSPHATASE-RELATED"/>
    <property type="match status" value="1"/>
</dbReference>
<dbReference type="InterPro" id="IPR010140">
    <property type="entry name" value="Histidinol_P_phosphatase_HisJ"/>
</dbReference>
<sequence>MHSHHSHSGDYIAHGVDPLEDVTNRAIEMKFHTYCMTEHMPRINPKYLYPEEHLDRADDTAAVEKLHSDFAKFLDHAQKIKSRENSAGTTFLIGVEIEGCDQEHIEYARKLLEEKRGIVQFSVGSIHHVDGIPIDFDQDAWNRALATSQNNLKKLLLSYFDLQYCMLMRLQPLVVGHFDLYKLYLPKDLKVDLETGYCVENGTSISNLSLIKQWKQVQDSVIRNLKYIESYGGAIEINTSALRKKLPEPYPGKDIGLLAKEYAGGRFVLSDDAHAVSQVGVCYDEALKYIVEDLKLDKMYYITEGPIDRAVKLESIPIEQFKSHAFWSTNFSKKAL</sequence>
<evidence type="ECO:0000256" key="8">
    <source>
        <dbReference type="RuleBase" id="RU366003"/>
    </source>
</evidence>
<dbReference type="RefSeq" id="XP_003681014.1">
    <property type="nucleotide sequence ID" value="XM_003680966.1"/>
</dbReference>
<proteinExistence type="inferred from homology"/>
<dbReference type="GO" id="GO:0004401">
    <property type="term" value="F:histidinol-phosphatase activity"/>
    <property type="evidence" value="ECO:0007669"/>
    <property type="project" value="UniProtKB-UniRule"/>
</dbReference>
<dbReference type="AlphaFoldDB" id="G8ZT59"/>
<evidence type="ECO:0000256" key="3">
    <source>
        <dbReference type="ARBA" id="ARBA00013085"/>
    </source>
</evidence>
<reference evidence="10 11" key="1">
    <citation type="journal article" date="2011" name="Proc. Natl. Acad. Sci. U.S.A.">
        <title>Evolutionary erosion of yeast sex chromosomes by mating-type switching accidents.</title>
        <authorList>
            <person name="Gordon J.L."/>
            <person name="Armisen D."/>
            <person name="Proux-Wera E."/>
            <person name="Oheigeartaigh S.S."/>
            <person name="Byrne K.P."/>
            <person name="Wolfe K.H."/>
        </authorList>
    </citation>
    <scope>NUCLEOTIDE SEQUENCE [LARGE SCALE GENOMIC DNA]</scope>
    <source>
        <strain evidence="11">ATCC 10662 / CBS 1146 / NBRC 0425 / NCYC 2629 / NRRL Y-866</strain>
    </source>
</reference>
<comment type="pathway">
    <text evidence="1 8">Amino-acid biosynthesis; L-histidine biosynthesis; L-histidine from 5-phospho-alpha-D-ribose 1-diphosphate: step 8/9.</text>
</comment>
<evidence type="ECO:0000313" key="10">
    <source>
        <dbReference type="EMBL" id="CCE91803.1"/>
    </source>
</evidence>
<dbReference type="PANTHER" id="PTHR21039:SF0">
    <property type="entry name" value="HISTIDINOL-PHOSPHATASE"/>
    <property type="match status" value="1"/>
</dbReference>
<dbReference type="eggNOG" id="ENOG502RXUQ">
    <property type="taxonomic scope" value="Eukaryota"/>
</dbReference>